<reference evidence="2" key="1">
    <citation type="submission" date="2015-11" db="EMBL/GenBank/DDBJ databases">
        <title>De novo transcriptome assembly of four potential Pierce s Disease insect vectors from Arizona vineyards.</title>
        <authorList>
            <person name="Tassone E.E."/>
        </authorList>
    </citation>
    <scope>NUCLEOTIDE SEQUENCE</scope>
</reference>
<dbReference type="AlphaFoldDB" id="A0A1B6MT31"/>
<evidence type="ECO:0000256" key="1">
    <source>
        <dbReference type="SAM" id="MobiDB-lite"/>
    </source>
</evidence>
<protein>
    <submittedName>
        <fullName evidence="2">Uncharacterized protein</fullName>
    </submittedName>
</protein>
<organism evidence="2">
    <name type="scientific">Graphocephala atropunctata</name>
    <dbReference type="NCBI Taxonomy" id="36148"/>
    <lineage>
        <taxon>Eukaryota</taxon>
        <taxon>Metazoa</taxon>
        <taxon>Ecdysozoa</taxon>
        <taxon>Arthropoda</taxon>
        <taxon>Hexapoda</taxon>
        <taxon>Insecta</taxon>
        <taxon>Pterygota</taxon>
        <taxon>Neoptera</taxon>
        <taxon>Paraneoptera</taxon>
        <taxon>Hemiptera</taxon>
        <taxon>Auchenorrhyncha</taxon>
        <taxon>Membracoidea</taxon>
        <taxon>Cicadellidae</taxon>
        <taxon>Cicadellinae</taxon>
        <taxon>Cicadellini</taxon>
        <taxon>Graphocephala</taxon>
    </lineage>
</organism>
<evidence type="ECO:0000313" key="2">
    <source>
        <dbReference type="EMBL" id="JAT39091.1"/>
    </source>
</evidence>
<accession>A0A1B6MT31</accession>
<name>A0A1B6MT31_9HEMI</name>
<feature type="non-terminal residue" evidence="2">
    <location>
        <position position="1"/>
    </location>
</feature>
<gene>
    <name evidence="2" type="ORF">g.51974</name>
</gene>
<feature type="non-terminal residue" evidence="2">
    <location>
        <position position="155"/>
    </location>
</feature>
<feature type="region of interest" description="Disordered" evidence="1">
    <location>
        <begin position="50"/>
        <end position="74"/>
    </location>
</feature>
<sequence length="155" mass="17742">VWQTVLETIRRTEPVCQIGARLKDLAAQEGDIQTQLDELVGELQQAMLATLPEDQRRSRPTNPTSGRSDLTRRKITRYARTQEIFKKNPSCLADLVLKDQLGDLLQDRPRVTPPEEATLDLYQRMWGTEVASTLALPPTIRRDDAEVERFSRDEL</sequence>
<dbReference type="EMBL" id="GEBQ01000886">
    <property type="protein sequence ID" value="JAT39091.1"/>
    <property type="molecule type" value="Transcribed_RNA"/>
</dbReference>
<proteinExistence type="predicted"/>